<evidence type="ECO:0000256" key="3">
    <source>
        <dbReference type="ARBA" id="ARBA00022777"/>
    </source>
</evidence>
<dbReference type="EMBL" id="JAHWXN010000001">
    <property type="protein sequence ID" value="MCK2034746.1"/>
    <property type="molecule type" value="Genomic_DNA"/>
</dbReference>
<dbReference type="RefSeq" id="WP_247628205.1">
    <property type="nucleotide sequence ID" value="NZ_JAHWXN010000001.1"/>
</dbReference>
<dbReference type="InterPro" id="IPR050406">
    <property type="entry name" value="FGGY_Carb_Kinase"/>
</dbReference>
<evidence type="ECO:0000256" key="2">
    <source>
        <dbReference type="ARBA" id="ARBA00022679"/>
    </source>
</evidence>
<evidence type="ECO:0000256" key="1">
    <source>
        <dbReference type="ARBA" id="ARBA00009156"/>
    </source>
</evidence>
<dbReference type="InterPro" id="IPR018485">
    <property type="entry name" value="FGGY_C"/>
</dbReference>
<reference evidence="7 8" key="1">
    <citation type="submission" date="2021-06" db="EMBL/GenBank/DDBJ databases">
        <title>Genome-based taxonomic framework of Microbacterium strains isolated from marine environment, the description of four new species and reclassification of four preexisting species.</title>
        <authorList>
            <person name="Lee S.D."/>
            <person name="Kim S.-M."/>
            <person name="Byeon Y.-S."/>
            <person name="Yang H.L."/>
            <person name="Kim I.S."/>
        </authorList>
    </citation>
    <scope>NUCLEOTIDE SEQUENCE [LARGE SCALE GENOMIC DNA]</scope>
    <source>
        <strain evidence="7 8">SSW1-49</strain>
    </source>
</reference>
<evidence type="ECO:0000313" key="7">
    <source>
        <dbReference type="EMBL" id="MCK2034746.1"/>
    </source>
</evidence>
<dbReference type="CDD" id="cd07773">
    <property type="entry name" value="ASKHA_NBD_FGGY_FK"/>
    <property type="match status" value="1"/>
</dbReference>
<evidence type="ECO:0000313" key="8">
    <source>
        <dbReference type="Proteomes" id="UP001300096"/>
    </source>
</evidence>
<dbReference type="SUPFAM" id="SSF53067">
    <property type="entry name" value="Actin-like ATPase domain"/>
    <property type="match status" value="2"/>
</dbReference>
<dbReference type="Pfam" id="PF02782">
    <property type="entry name" value="FGGY_C"/>
    <property type="match status" value="1"/>
</dbReference>
<keyword evidence="3 4" id="KW-0418">Kinase</keyword>
<keyword evidence="8" id="KW-1185">Reference proteome</keyword>
<feature type="domain" description="Carbohydrate kinase FGGY N-terminal" evidence="5">
    <location>
        <begin position="3"/>
        <end position="247"/>
    </location>
</feature>
<comment type="caution">
    <text evidence="7">The sequence shown here is derived from an EMBL/GenBank/DDBJ whole genome shotgun (WGS) entry which is preliminary data.</text>
</comment>
<keyword evidence="2 4" id="KW-0808">Transferase</keyword>
<evidence type="ECO:0000256" key="4">
    <source>
        <dbReference type="RuleBase" id="RU003733"/>
    </source>
</evidence>
<evidence type="ECO:0008006" key="9">
    <source>
        <dbReference type="Google" id="ProtNLM"/>
    </source>
</evidence>
<dbReference type="PIRSF" id="PIRSF000538">
    <property type="entry name" value="GlpK"/>
    <property type="match status" value="1"/>
</dbReference>
<feature type="domain" description="Carbohydrate kinase FGGY C-terminal" evidence="6">
    <location>
        <begin position="258"/>
        <end position="435"/>
    </location>
</feature>
<evidence type="ECO:0000259" key="5">
    <source>
        <dbReference type="Pfam" id="PF00370"/>
    </source>
</evidence>
<sequence length="502" mass="50839">MSVIGLDLGTSGVRAVAYSTSGDVRGSASAALTLLRDGTGRVELEAGEIITAAEDVVRRAAHQATVAGDPVQAIGFSVLGEAVVPIDEAGAPVARVAVSMDTRGTAAAAAVGEILGEGRFTAITGQPLHGMFSLFKIMAGDPAWADAAGYRCVGDLLAERWSGIAAIDLGQAARTGILDVDRGEWSAEILSAAAASAPWVRAESLPIPVASGSVIGQVRAEAADALGVAADTPLVAGTHDQAAAFLGAGGEPGVRSVIALGSSDCLTVGSRVRPQGLGATGFASYRLDDEVWVTLAGTAAGGWALEWLAGLLNRKVADVFGALADTPPALLVLPYLAGSGTLDNDPSARGTIHGLTLDTTVPEIARAVVEAAGFEFHKIIAALRAHGVEVSDLSVTGAGAENADALAARAAAAGAALSPVGRDASARGAAMLALRGIGADPTPLRLEPDGLAAGVDDTFAEWYADQRAAYIALYEATRSLAPHLTARPQPHEPQPHQKENMT</sequence>
<dbReference type="InterPro" id="IPR018483">
    <property type="entry name" value="Carb_kinase_FGGY_CS"/>
</dbReference>
<proteinExistence type="inferred from homology"/>
<accession>A0ABT0F9L2</accession>
<protein>
    <recommendedName>
        <fullName evidence="9">Sugar kinase</fullName>
    </recommendedName>
</protein>
<dbReference type="PANTHER" id="PTHR43095">
    <property type="entry name" value="SUGAR KINASE"/>
    <property type="match status" value="1"/>
</dbReference>
<organism evidence="7 8">
    <name type="scientific">Microbacterium croceum</name>
    <dbReference type="NCBI Taxonomy" id="2851645"/>
    <lineage>
        <taxon>Bacteria</taxon>
        <taxon>Bacillati</taxon>
        <taxon>Actinomycetota</taxon>
        <taxon>Actinomycetes</taxon>
        <taxon>Micrococcales</taxon>
        <taxon>Microbacteriaceae</taxon>
        <taxon>Microbacterium</taxon>
    </lineage>
</organism>
<dbReference type="InterPro" id="IPR018484">
    <property type="entry name" value="FGGY_N"/>
</dbReference>
<evidence type="ECO:0000259" key="6">
    <source>
        <dbReference type="Pfam" id="PF02782"/>
    </source>
</evidence>
<gene>
    <name evidence="7" type="ORF">KZC51_01240</name>
</gene>
<dbReference type="PANTHER" id="PTHR43095:SF2">
    <property type="entry name" value="GLUCONOKINASE"/>
    <property type="match status" value="1"/>
</dbReference>
<dbReference type="PROSITE" id="PS00445">
    <property type="entry name" value="FGGY_KINASES_2"/>
    <property type="match status" value="1"/>
</dbReference>
<dbReference type="Proteomes" id="UP001300096">
    <property type="component" value="Unassembled WGS sequence"/>
</dbReference>
<comment type="similarity">
    <text evidence="1 4">Belongs to the FGGY kinase family.</text>
</comment>
<dbReference type="InterPro" id="IPR043129">
    <property type="entry name" value="ATPase_NBD"/>
</dbReference>
<name>A0ABT0F9L2_9MICO</name>
<dbReference type="InterPro" id="IPR000577">
    <property type="entry name" value="Carb_kinase_FGGY"/>
</dbReference>
<dbReference type="Pfam" id="PF00370">
    <property type="entry name" value="FGGY_N"/>
    <property type="match status" value="1"/>
</dbReference>
<dbReference type="Gene3D" id="3.30.420.40">
    <property type="match status" value="2"/>
</dbReference>